<dbReference type="EMBL" id="ABJB011072812">
    <property type="status" value="NOT_ANNOTATED_CDS"/>
    <property type="molecule type" value="Genomic_DNA"/>
</dbReference>
<protein>
    <submittedName>
        <fullName evidence="2 3">Uncharacterized protein</fullName>
    </submittedName>
</protein>
<gene>
    <name evidence="2" type="ORF">IscW_ISCW019720</name>
</gene>
<name>B7PU45_IXOSC</name>
<dbReference type="InParanoid" id="B7PU45"/>
<feature type="region of interest" description="Disordered" evidence="1">
    <location>
        <begin position="1"/>
        <end position="151"/>
    </location>
</feature>
<dbReference type="AlphaFoldDB" id="B7PU45"/>
<dbReference type="EMBL" id="DS790409">
    <property type="protein sequence ID" value="EEC10117.1"/>
    <property type="molecule type" value="Genomic_DNA"/>
</dbReference>
<dbReference type="PaxDb" id="6945-B7PU45"/>
<dbReference type="Proteomes" id="UP000001555">
    <property type="component" value="Unassembled WGS sequence"/>
</dbReference>
<evidence type="ECO:0000256" key="1">
    <source>
        <dbReference type="SAM" id="MobiDB-lite"/>
    </source>
</evidence>
<evidence type="ECO:0000313" key="4">
    <source>
        <dbReference type="Proteomes" id="UP000001555"/>
    </source>
</evidence>
<proteinExistence type="predicted"/>
<feature type="compositionally biased region" description="Polar residues" evidence="1">
    <location>
        <begin position="107"/>
        <end position="126"/>
    </location>
</feature>
<reference evidence="3" key="2">
    <citation type="submission" date="2020-05" db="UniProtKB">
        <authorList>
            <consortium name="EnsemblMetazoa"/>
        </authorList>
    </citation>
    <scope>IDENTIFICATION</scope>
    <source>
        <strain evidence="3">wikel</strain>
    </source>
</reference>
<organism>
    <name type="scientific">Ixodes scapularis</name>
    <name type="common">Black-legged tick</name>
    <name type="synonym">Deer tick</name>
    <dbReference type="NCBI Taxonomy" id="6945"/>
    <lineage>
        <taxon>Eukaryota</taxon>
        <taxon>Metazoa</taxon>
        <taxon>Ecdysozoa</taxon>
        <taxon>Arthropoda</taxon>
        <taxon>Chelicerata</taxon>
        <taxon>Arachnida</taxon>
        <taxon>Acari</taxon>
        <taxon>Parasitiformes</taxon>
        <taxon>Ixodida</taxon>
        <taxon>Ixodoidea</taxon>
        <taxon>Ixodidae</taxon>
        <taxon>Ixodinae</taxon>
        <taxon>Ixodes</taxon>
    </lineage>
</organism>
<sequence length="151" mass="16841">MYSFVRGARLYVKGTRDPDDPDDVPDPGDQLVSSSQQQQTRNQMASASQESREVFRSAHVRSGVKTVHTSRVVRKTTTMTRGEQRTLEDEASSRQLAIESKRLRAESGTQTAREPVVSTSKSTSTRAVHRKTTATDTTDSRKKQKAWSQLG</sequence>
<dbReference type="VEuPathDB" id="VectorBase:ISCW019720"/>
<feature type="compositionally biased region" description="Basic and acidic residues" evidence="1">
    <location>
        <begin position="82"/>
        <end position="92"/>
    </location>
</feature>
<dbReference type="EMBL" id="ABJB010967650">
    <property type="status" value="NOT_ANNOTATED_CDS"/>
    <property type="molecule type" value="Genomic_DNA"/>
</dbReference>
<dbReference type="HOGENOM" id="CLU_1733520_0_0_1"/>
<dbReference type="VEuPathDB" id="VectorBase:ISCI019720"/>
<keyword evidence="4" id="KW-1185">Reference proteome</keyword>
<feature type="compositionally biased region" description="Polar residues" evidence="1">
    <location>
        <begin position="31"/>
        <end position="49"/>
    </location>
</feature>
<evidence type="ECO:0000313" key="2">
    <source>
        <dbReference type="EMBL" id="EEC10117.1"/>
    </source>
</evidence>
<dbReference type="EnsemblMetazoa" id="ISCW019720-RA">
    <property type="protein sequence ID" value="ISCW019720-PA"/>
    <property type="gene ID" value="ISCW019720"/>
</dbReference>
<dbReference type="STRING" id="6945.B7PU45"/>
<reference evidence="2 4" key="1">
    <citation type="submission" date="2008-03" db="EMBL/GenBank/DDBJ databases">
        <title>Annotation of Ixodes scapularis.</title>
        <authorList>
            <consortium name="Ixodes scapularis Genome Project Consortium"/>
            <person name="Caler E."/>
            <person name="Hannick L.I."/>
            <person name="Bidwell S."/>
            <person name="Joardar V."/>
            <person name="Thiagarajan M."/>
            <person name="Amedeo P."/>
            <person name="Galinsky K.J."/>
            <person name="Schobel S."/>
            <person name="Inman J."/>
            <person name="Hostetler J."/>
            <person name="Miller J."/>
            <person name="Hammond M."/>
            <person name="Megy K."/>
            <person name="Lawson D."/>
            <person name="Kodira C."/>
            <person name="Sutton G."/>
            <person name="Meyer J."/>
            <person name="Hill C.A."/>
            <person name="Birren B."/>
            <person name="Nene V."/>
            <person name="Collins F."/>
            <person name="Alarcon-Chaidez F."/>
            <person name="Wikel S."/>
            <person name="Strausberg R."/>
        </authorList>
    </citation>
    <scope>NUCLEOTIDE SEQUENCE [LARGE SCALE GENOMIC DNA]</scope>
    <source>
        <strain evidence="4">Wikel</strain>
        <strain evidence="2">Wikel colony</strain>
    </source>
</reference>
<evidence type="ECO:0000313" key="3">
    <source>
        <dbReference type="EnsemblMetazoa" id="ISCW019720-PA"/>
    </source>
</evidence>
<accession>B7PU45</accession>